<dbReference type="Pfam" id="PF17874">
    <property type="entry name" value="TPR_MalT"/>
    <property type="match status" value="1"/>
</dbReference>
<sequence>MNAHGWKQSLFSQYVIQSVAEGYFEWDRLSEADSLLKEVEKVAHLKRCAGLYVPCRITMARCLLARGRGEEARALLQATADTAREWGEPRWELPLAAYEARFALADGDLAGAERLLKRTGVSPADAPALYRETEYMTLARLLGARRKEKEALKLLEGLAALGARERSLITMVDAAVLCALLEWQRGRREAGLDRLHEALAAGAANGYVRSFAGEGKPMLALLRAYRAKRLQDGGDGEEALAGDGALAGNEAPGSDKARGGVSKAYVDGLVARLGAELEAAGVSAAGDGLDGERLIEPLTDKELALLQELDRGATNRESAAKLQLTEGTVKVYLSRVYAKLGVSSRTQALSRARELRLLD</sequence>
<keyword evidence="1" id="KW-0805">Transcription regulation</keyword>
<evidence type="ECO:0000313" key="5">
    <source>
        <dbReference type="EMBL" id="MDG0810039.1"/>
    </source>
</evidence>
<dbReference type="PROSITE" id="PS50043">
    <property type="entry name" value="HTH_LUXR_2"/>
    <property type="match status" value="1"/>
</dbReference>
<dbReference type="EMBL" id="JAPDIA010000003">
    <property type="protein sequence ID" value="MDG0810039.1"/>
    <property type="molecule type" value="Genomic_DNA"/>
</dbReference>
<gene>
    <name evidence="5" type="ORF">OMP40_12280</name>
</gene>
<dbReference type="GO" id="GO:0003677">
    <property type="term" value="F:DNA binding"/>
    <property type="evidence" value="ECO:0007669"/>
    <property type="project" value="UniProtKB-KW"/>
</dbReference>
<dbReference type="PANTHER" id="PTHR43214:SF37">
    <property type="entry name" value="TRANSCRIPTIONAL REGULATORY PROTEIN YDFI"/>
    <property type="match status" value="1"/>
</dbReference>
<keyword evidence="6" id="KW-1185">Reference proteome</keyword>
<dbReference type="SUPFAM" id="SSF48452">
    <property type="entry name" value="TPR-like"/>
    <property type="match status" value="1"/>
</dbReference>
<protein>
    <submittedName>
        <fullName evidence="5">LuxR C-terminal-related transcriptional regulator</fullName>
    </submittedName>
</protein>
<proteinExistence type="predicted"/>
<feature type="domain" description="HTH luxR-type" evidence="4">
    <location>
        <begin position="291"/>
        <end position="356"/>
    </location>
</feature>
<dbReference type="SUPFAM" id="SSF46894">
    <property type="entry name" value="C-terminal effector domain of the bipartite response regulators"/>
    <property type="match status" value="1"/>
</dbReference>
<accession>A0A9X4KXF5</accession>
<dbReference type="GO" id="GO:0006355">
    <property type="term" value="P:regulation of DNA-templated transcription"/>
    <property type="evidence" value="ECO:0007669"/>
    <property type="project" value="InterPro"/>
</dbReference>
<keyword evidence="2" id="KW-0238">DNA-binding</keyword>
<dbReference type="InterPro" id="IPR036388">
    <property type="entry name" value="WH-like_DNA-bd_sf"/>
</dbReference>
<dbReference type="InterPro" id="IPR016032">
    <property type="entry name" value="Sig_transdc_resp-reg_C-effctor"/>
</dbReference>
<dbReference type="InterPro" id="IPR041617">
    <property type="entry name" value="TPR_MalT"/>
</dbReference>
<reference evidence="5" key="1">
    <citation type="submission" date="2022-10" db="EMBL/GenBank/DDBJ databases">
        <title>Comparative genomic analysis of Cohnella hashimotonis sp. nov., isolated from the International Space Station.</title>
        <authorList>
            <person name="Simpson A."/>
            <person name="Venkateswaran K."/>
        </authorList>
    </citation>
    <scope>NUCLEOTIDE SEQUENCE</scope>
    <source>
        <strain evidence="5">DSM 28161</strain>
    </source>
</reference>
<dbReference type="AlphaFoldDB" id="A0A9X4KXF5"/>
<dbReference type="SMART" id="SM00421">
    <property type="entry name" value="HTH_LUXR"/>
    <property type="match status" value="1"/>
</dbReference>
<dbReference type="InterPro" id="IPR039420">
    <property type="entry name" value="WalR-like"/>
</dbReference>
<dbReference type="PANTHER" id="PTHR43214">
    <property type="entry name" value="TWO-COMPONENT RESPONSE REGULATOR"/>
    <property type="match status" value="1"/>
</dbReference>
<organism evidence="5 6">
    <name type="scientific">Cohnella rhizosphaerae</name>
    <dbReference type="NCBI Taxonomy" id="1457232"/>
    <lineage>
        <taxon>Bacteria</taxon>
        <taxon>Bacillati</taxon>
        <taxon>Bacillota</taxon>
        <taxon>Bacilli</taxon>
        <taxon>Bacillales</taxon>
        <taxon>Paenibacillaceae</taxon>
        <taxon>Cohnella</taxon>
    </lineage>
</organism>
<keyword evidence="3" id="KW-0804">Transcription</keyword>
<dbReference type="InterPro" id="IPR000792">
    <property type="entry name" value="Tscrpt_reg_LuxR_C"/>
</dbReference>
<dbReference type="PRINTS" id="PR00038">
    <property type="entry name" value="HTHLUXR"/>
</dbReference>
<evidence type="ECO:0000259" key="4">
    <source>
        <dbReference type="PROSITE" id="PS50043"/>
    </source>
</evidence>
<evidence type="ECO:0000256" key="1">
    <source>
        <dbReference type="ARBA" id="ARBA00023015"/>
    </source>
</evidence>
<dbReference type="Gene3D" id="1.10.10.10">
    <property type="entry name" value="Winged helix-like DNA-binding domain superfamily/Winged helix DNA-binding domain"/>
    <property type="match status" value="1"/>
</dbReference>
<dbReference type="InterPro" id="IPR011990">
    <property type="entry name" value="TPR-like_helical_dom_sf"/>
</dbReference>
<dbReference type="CDD" id="cd06170">
    <property type="entry name" value="LuxR_C_like"/>
    <property type="match status" value="1"/>
</dbReference>
<dbReference type="Pfam" id="PF00196">
    <property type="entry name" value="GerE"/>
    <property type="match status" value="1"/>
</dbReference>
<evidence type="ECO:0000256" key="2">
    <source>
        <dbReference type="ARBA" id="ARBA00023125"/>
    </source>
</evidence>
<name>A0A9X4KXF5_9BACL</name>
<evidence type="ECO:0000313" key="6">
    <source>
        <dbReference type="Proteomes" id="UP001153404"/>
    </source>
</evidence>
<comment type="caution">
    <text evidence="5">The sequence shown here is derived from an EMBL/GenBank/DDBJ whole genome shotgun (WGS) entry which is preliminary data.</text>
</comment>
<dbReference type="Gene3D" id="1.25.40.10">
    <property type="entry name" value="Tetratricopeptide repeat domain"/>
    <property type="match status" value="1"/>
</dbReference>
<dbReference type="Proteomes" id="UP001153404">
    <property type="component" value="Unassembled WGS sequence"/>
</dbReference>
<evidence type="ECO:0000256" key="3">
    <source>
        <dbReference type="ARBA" id="ARBA00023163"/>
    </source>
</evidence>